<proteinExistence type="inferred from homology"/>
<comment type="caution">
    <text evidence="9">The sequence shown here is derived from an EMBL/GenBank/DDBJ whole genome shotgun (WGS) entry which is preliminary data.</text>
</comment>
<keyword evidence="10" id="KW-1185">Reference proteome</keyword>
<comment type="catalytic activity">
    <reaction evidence="1">
        <text>7,8-dihydroneopterin = 6-hydroxymethyl-7,8-dihydropterin + glycolaldehyde</text>
        <dbReference type="Rhea" id="RHEA:10540"/>
        <dbReference type="ChEBI" id="CHEBI:17001"/>
        <dbReference type="ChEBI" id="CHEBI:17071"/>
        <dbReference type="ChEBI" id="CHEBI:44841"/>
        <dbReference type="EC" id="4.1.2.25"/>
    </reaction>
</comment>
<evidence type="ECO:0000256" key="1">
    <source>
        <dbReference type="ARBA" id="ARBA00001353"/>
    </source>
</evidence>
<evidence type="ECO:0000313" key="9">
    <source>
        <dbReference type="EMBL" id="NYZ23156.1"/>
    </source>
</evidence>
<organism evidence="9 10">
    <name type="scientific">Azospirillum oleiclasticum</name>
    <dbReference type="NCBI Taxonomy" id="2735135"/>
    <lineage>
        <taxon>Bacteria</taxon>
        <taxon>Pseudomonadati</taxon>
        <taxon>Pseudomonadota</taxon>
        <taxon>Alphaproteobacteria</taxon>
        <taxon>Rhodospirillales</taxon>
        <taxon>Azospirillaceae</taxon>
        <taxon>Azospirillum</taxon>
    </lineage>
</organism>
<dbReference type="RefSeq" id="WP_180284934.1">
    <property type="nucleotide sequence ID" value="NZ_JABFDB010000025.1"/>
</dbReference>
<evidence type="ECO:0000256" key="2">
    <source>
        <dbReference type="ARBA" id="ARBA00005013"/>
    </source>
</evidence>
<evidence type="ECO:0000256" key="4">
    <source>
        <dbReference type="ARBA" id="ARBA00013043"/>
    </source>
</evidence>
<dbReference type="Proteomes" id="UP000584642">
    <property type="component" value="Unassembled WGS sequence"/>
</dbReference>
<dbReference type="NCBIfam" id="TIGR00526">
    <property type="entry name" value="folB_dom"/>
    <property type="match status" value="1"/>
</dbReference>
<dbReference type="SUPFAM" id="SSF55620">
    <property type="entry name" value="Tetrahydrobiopterin biosynthesis enzymes-like"/>
    <property type="match status" value="1"/>
</dbReference>
<name>A0ABX2TFQ6_9PROT</name>
<sequence>MADDALLSYMPFPPAMSRVRHYDITLRDYVDHFRIGVWGSEKGRRQPVRINLCVTVPWPDPPATDELDDVLSYDYLIDGIRRLRDGEHVQLVETLARRILTLCFSDPRVTRARVQVEKLEVVPESAGMGVVVEWSRGEVP</sequence>
<comment type="similarity">
    <text evidence="3">Belongs to the DHNA family.</text>
</comment>
<dbReference type="SMART" id="SM00905">
    <property type="entry name" value="FolB"/>
    <property type="match status" value="1"/>
</dbReference>
<evidence type="ECO:0000259" key="8">
    <source>
        <dbReference type="SMART" id="SM00905"/>
    </source>
</evidence>
<dbReference type="InterPro" id="IPR006157">
    <property type="entry name" value="FolB_dom"/>
</dbReference>
<feature type="domain" description="Dihydroneopterin aldolase/epimerase" evidence="8">
    <location>
        <begin position="24"/>
        <end position="134"/>
    </location>
</feature>
<dbReference type="Gene3D" id="3.30.1130.10">
    <property type="match status" value="1"/>
</dbReference>
<dbReference type="EMBL" id="JABFDB010000025">
    <property type="protein sequence ID" value="NYZ23156.1"/>
    <property type="molecule type" value="Genomic_DNA"/>
</dbReference>
<accession>A0ABX2TFQ6</accession>
<dbReference type="PANTHER" id="PTHR42844">
    <property type="entry name" value="DIHYDRONEOPTERIN ALDOLASE 1-RELATED"/>
    <property type="match status" value="1"/>
</dbReference>
<evidence type="ECO:0000313" key="10">
    <source>
        <dbReference type="Proteomes" id="UP000584642"/>
    </source>
</evidence>
<dbReference type="EC" id="4.1.2.25" evidence="4"/>
<keyword evidence="5" id="KW-0289">Folate biosynthesis</keyword>
<dbReference type="Pfam" id="PF02152">
    <property type="entry name" value="FolB"/>
    <property type="match status" value="1"/>
</dbReference>
<evidence type="ECO:0000256" key="6">
    <source>
        <dbReference type="ARBA" id="ARBA00023239"/>
    </source>
</evidence>
<evidence type="ECO:0000256" key="5">
    <source>
        <dbReference type="ARBA" id="ARBA00022909"/>
    </source>
</evidence>
<reference evidence="9 10" key="1">
    <citation type="submission" date="2020-05" db="EMBL/GenBank/DDBJ databases">
        <title>Azospirillum oleiclasticum sp. nov, a nitrogen-fixing and heavy crude oil-emulsifying bacterium isolated from the crude oil of Yumen Oilfield.</title>
        <authorList>
            <person name="Wu D."/>
            <person name="Cai M."/>
            <person name="Zhang X."/>
        </authorList>
    </citation>
    <scope>NUCLEOTIDE SEQUENCE [LARGE SCALE GENOMIC DNA]</scope>
    <source>
        <strain evidence="9 10">ROY-1-1-2</strain>
    </source>
</reference>
<dbReference type="InterPro" id="IPR006156">
    <property type="entry name" value="Dihydroneopterin_aldolase"/>
</dbReference>
<keyword evidence="6" id="KW-0456">Lyase</keyword>
<evidence type="ECO:0000256" key="3">
    <source>
        <dbReference type="ARBA" id="ARBA00005708"/>
    </source>
</evidence>
<dbReference type="InterPro" id="IPR043133">
    <property type="entry name" value="GTP-CH-I_C/QueF"/>
</dbReference>
<gene>
    <name evidence="9" type="ORF">HND93_25900</name>
</gene>
<dbReference type="PANTHER" id="PTHR42844:SF1">
    <property type="entry name" value="DIHYDRONEOPTERIN ALDOLASE 1-RELATED"/>
    <property type="match status" value="1"/>
</dbReference>
<evidence type="ECO:0000256" key="7">
    <source>
        <dbReference type="ARBA" id="ARBA00032903"/>
    </source>
</evidence>
<comment type="pathway">
    <text evidence="2">Cofactor biosynthesis; tetrahydrofolate biosynthesis; 2-amino-4-hydroxy-6-hydroxymethyl-7,8-dihydropteridine diphosphate from 7,8-dihydroneopterin triphosphate: step 3/4.</text>
</comment>
<protein>
    <recommendedName>
        <fullName evidence="4">dihydroneopterin aldolase</fullName>
        <ecNumber evidence="4">4.1.2.25</ecNumber>
    </recommendedName>
    <alternativeName>
        <fullName evidence="7">7,8-dihydroneopterin aldolase</fullName>
    </alternativeName>
</protein>